<dbReference type="EMBL" id="BJWL01000018">
    <property type="protein sequence ID" value="GFZ06957.1"/>
    <property type="molecule type" value="Genomic_DNA"/>
</dbReference>
<dbReference type="Proteomes" id="UP000585474">
    <property type="component" value="Unassembled WGS sequence"/>
</dbReference>
<dbReference type="AlphaFoldDB" id="A0A7J0G831"/>
<evidence type="ECO:0000256" key="5">
    <source>
        <dbReference type="SAM" id="MobiDB-lite"/>
    </source>
</evidence>
<feature type="region of interest" description="Disordered" evidence="5">
    <location>
        <begin position="289"/>
        <end position="308"/>
    </location>
</feature>
<proteinExistence type="inferred from homology"/>
<evidence type="ECO:0000313" key="7">
    <source>
        <dbReference type="Proteomes" id="UP000585474"/>
    </source>
</evidence>
<organism evidence="6 7">
    <name type="scientific">Actinidia rufa</name>
    <dbReference type="NCBI Taxonomy" id="165716"/>
    <lineage>
        <taxon>Eukaryota</taxon>
        <taxon>Viridiplantae</taxon>
        <taxon>Streptophyta</taxon>
        <taxon>Embryophyta</taxon>
        <taxon>Tracheophyta</taxon>
        <taxon>Spermatophyta</taxon>
        <taxon>Magnoliopsida</taxon>
        <taxon>eudicotyledons</taxon>
        <taxon>Gunneridae</taxon>
        <taxon>Pentapetalae</taxon>
        <taxon>asterids</taxon>
        <taxon>Ericales</taxon>
        <taxon>Actinidiaceae</taxon>
        <taxon>Actinidia</taxon>
    </lineage>
</organism>
<gene>
    <name evidence="6" type="ORF">Acr_18g0011270</name>
</gene>
<accession>A0A7J0G831</accession>
<comment type="similarity">
    <text evidence="2">Belongs to the MLF family.</text>
</comment>
<evidence type="ECO:0000256" key="2">
    <source>
        <dbReference type="ARBA" id="ARBA00008332"/>
    </source>
</evidence>
<comment type="subcellular location">
    <subcellularLocation>
        <location evidence="1">Cytoplasm</location>
    </subcellularLocation>
</comment>
<protein>
    <recommendedName>
        <fullName evidence="8">Glycine-rich protein</fullName>
    </recommendedName>
</protein>
<sequence length="406" mass="45061">MQGGRGGRDPFSDFGDPFARFGRFGGLVGHRSLLFGGRDPFNDPFFTCPFGSMFESSVFGPTGNLFTDVYAPRFLEHTLTLEESKKADTATGQATHQIARGIHAKGHMVTRKLNSDGRVNTMQTLHNLNEDELSGFEEAWKGNARNHLPGWNEGLNMHDDMSMLLKSSLDSHFQYGVLLHAQKLLPAFLGRFLSYQLDAIVPAASGFLNLMVQVHSHCLMHFRAYNTKWAVKQQGGVPMRFPRLSVLGTRRACDLILVRGKALLLHTIQDGQQRILEIVQAFLVEDQDQVRPDSNGGNQSDGEHGPQRNLSSVTVSFLGFCPHASDIAAELERAHPPLNCRRICFSPIRCAASYSSARVKKAPSRMSQIQLFMVEAEERAASADNEPIPKITLGRLLQKLNSMTRG</sequence>
<reference evidence="6 7" key="1">
    <citation type="submission" date="2019-07" db="EMBL/GenBank/DDBJ databases">
        <title>De Novo Assembly of kiwifruit Actinidia rufa.</title>
        <authorList>
            <person name="Sugita-Konishi S."/>
            <person name="Sato K."/>
            <person name="Mori E."/>
            <person name="Abe Y."/>
            <person name="Kisaki G."/>
            <person name="Hamano K."/>
            <person name="Suezawa K."/>
            <person name="Otani M."/>
            <person name="Fukuda T."/>
            <person name="Manabe T."/>
            <person name="Gomi K."/>
            <person name="Tabuchi M."/>
            <person name="Akimitsu K."/>
            <person name="Kataoka I."/>
        </authorList>
    </citation>
    <scope>NUCLEOTIDE SEQUENCE [LARGE SCALE GENOMIC DNA]</scope>
    <source>
        <strain evidence="7">cv. Fuchu</strain>
    </source>
</reference>
<keyword evidence="7" id="KW-1185">Reference proteome</keyword>
<dbReference type="GO" id="GO:0005737">
    <property type="term" value="C:cytoplasm"/>
    <property type="evidence" value="ECO:0007669"/>
    <property type="project" value="UniProtKB-SubCell"/>
</dbReference>
<comment type="caution">
    <text evidence="6">The sequence shown here is derived from an EMBL/GenBank/DDBJ whole genome shotgun (WGS) entry which is preliminary data.</text>
</comment>
<keyword evidence="3" id="KW-0963">Cytoplasm</keyword>
<evidence type="ECO:0000256" key="4">
    <source>
        <dbReference type="ARBA" id="ARBA00022553"/>
    </source>
</evidence>
<evidence type="ECO:0000313" key="6">
    <source>
        <dbReference type="EMBL" id="GFZ06957.1"/>
    </source>
</evidence>
<keyword evidence="4" id="KW-0597">Phosphoprotein</keyword>
<evidence type="ECO:0008006" key="8">
    <source>
        <dbReference type="Google" id="ProtNLM"/>
    </source>
</evidence>
<evidence type="ECO:0000256" key="3">
    <source>
        <dbReference type="ARBA" id="ARBA00022490"/>
    </source>
</evidence>
<dbReference type="PANTHER" id="PTHR13105">
    <property type="entry name" value="MYELOID LEUKEMIA FACTOR"/>
    <property type="match status" value="1"/>
</dbReference>
<dbReference type="InterPro" id="IPR019376">
    <property type="entry name" value="Myeloid_leukemia_factor"/>
</dbReference>
<evidence type="ECO:0000256" key="1">
    <source>
        <dbReference type="ARBA" id="ARBA00004496"/>
    </source>
</evidence>
<dbReference type="OrthoDB" id="8707547at2759"/>
<name>A0A7J0G831_9ERIC</name>
<dbReference type="Pfam" id="PF10248">
    <property type="entry name" value="Mlf1IP"/>
    <property type="match status" value="1"/>
</dbReference>